<dbReference type="EMBL" id="KX349267">
    <property type="protein sequence ID" value="AOO06361.1"/>
    <property type="molecule type" value="Genomic_DNA"/>
</dbReference>
<dbReference type="EMBL" id="KX349264">
    <property type="protein sequence ID" value="AOO05720.1"/>
    <property type="molecule type" value="Genomic_DNA"/>
</dbReference>
<evidence type="ECO:0000313" key="26">
    <source>
        <dbReference type="EMBL" id="AOO05720.1"/>
    </source>
</evidence>
<dbReference type="Proteomes" id="UP000220326">
    <property type="component" value="Segment"/>
</dbReference>
<evidence type="ECO:0000313" key="16">
    <source>
        <dbReference type="EMBL" id="AOO01656.1"/>
    </source>
</evidence>
<evidence type="ECO:0000313" key="30">
    <source>
        <dbReference type="EMBL" id="AOO07003.1"/>
    </source>
</evidence>
<dbReference type="EMBL" id="KX349270">
    <property type="protein sequence ID" value="AOO07003.1"/>
    <property type="molecule type" value="Genomic_DNA"/>
</dbReference>
<dbReference type="EMBL" id="KX349237">
    <property type="protein sequence ID" value="AON99944.1"/>
    <property type="molecule type" value="Genomic_DNA"/>
</dbReference>
<dbReference type="EMBL" id="KX349234">
    <property type="protein sequence ID" value="AON99302.1"/>
    <property type="molecule type" value="Genomic_DNA"/>
</dbReference>
<evidence type="ECO:0000313" key="12">
    <source>
        <dbReference type="EMBL" id="AON99944.1"/>
    </source>
</evidence>
<dbReference type="EMBL" id="KX349244">
    <property type="protein sequence ID" value="AOO01442.1"/>
    <property type="molecule type" value="Genomic_DNA"/>
</dbReference>
<dbReference type="EMBL" id="KX349238">
    <property type="protein sequence ID" value="AOO00159.1"/>
    <property type="molecule type" value="Genomic_DNA"/>
</dbReference>
<dbReference type="Proteomes" id="UP000220968">
    <property type="component" value="Segment"/>
</dbReference>
<dbReference type="EMBL" id="KX349282">
    <property type="protein sequence ID" value="AOO09578.1"/>
    <property type="molecule type" value="Genomic_DNA"/>
</dbReference>
<evidence type="ECO:0000313" key="4">
    <source>
        <dbReference type="EMBL" id="AON98228.1"/>
    </source>
</evidence>
<evidence type="ECO:0000313" key="23">
    <source>
        <dbReference type="EMBL" id="AOO04864.1"/>
    </source>
</evidence>
<dbReference type="Proteomes" id="UP000220101">
    <property type="component" value="Segment"/>
</dbReference>
<dbReference type="Proteomes" id="UP000219940">
    <property type="component" value="Segment"/>
</dbReference>
<evidence type="ECO:0000313" key="34">
    <source>
        <dbReference type="EMBL" id="AOO08505.1"/>
    </source>
</evidence>
<reference evidence="39 40" key="1">
    <citation type="journal article" date="2016" name="Environ. Microbiol.">
        <title>Genomic diversification of marine cyanophages into stable ecotypes.</title>
        <authorList>
            <person name="Marston M.F."/>
            <person name="Martiny J.B."/>
        </authorList>
    </citation>
    <scope>NUCLEOTIDE SEQUENCE [LARGE SCALE GENOMIC DNA]</scope>
    <source>
        <strain evidence="1">Fa_02_0709</strain>
        <strain evidence="2">Fa_10_0709</strain>
        <strain evidence="3">Fa_24_0709</strain>
        <strain evidence="4">LIS_01_1010</strain>
        <strain evidence="5">LIS_02_1013</strain>
        <strain evidence="6">LIS_06_1010</strain>
        <strain evidence="7">LIS_09_1010</strain>
        <strain evidence="8">LIS_11_1010</strain>
        <strain evidence="9">LIS_12_1010</strain>
        <strain evidence="10">LIS_14_1013</strain>
        <strain evidence="11">NJ_05_1013</strain>
        <strain evidence="12">Np_01_0709</strain>
        <strain evidence="13">Np_01_1112</strain>
        <strain evidence="14">Np_03_0709</strain>
        <strain evidence="15">Np_12_0912</strain>
        <strain evidence="16">Np_14_0912</strain>
        <strain evidence="17">Np_19_1112</strain>
        <strain evidence="18">Np_20_0912</strain>
        <strain evidence="19">Np_23_1112</strain>
        <strain evidence="20">Np_24_1112</strain>
        <strain evidence="21">Np_36_1112</strain>
        <strain evidence="22">RW_02_0709</strain>
        <strain evidence="23">RW_11_0905</strain>
        <strain evidence="24">RW_12_0709</strain>
        <strain evidence="25">RW_14_1112</strain>
        <strain evidence="26">RW_16_0905</strain>
        <strain evidence="27">RW_29_1112</strain>
        <strain evidence="28">RW_30_0905</strain>
        <strain evidence="29">RW_34_0905</strain>
        <strain evidence="30">RW_40_1112</strain>
        <strain evidence="31">W1_01_0910</strain>
        <strain evidence="32">W1_08_0709</strain>
        <strain evidence="33">W1_09_0709</strain>
        <strain evidence="34">W1_12_0909</strain>
        <strain evidence="35">W1_13_0709</strain>
        <strain evidence="36">W2_02_0709</strain>
        <strain evidence="37">W2_14_0910</strain>
        <strain evidence="38">W2_39_0910</strain>
    </source>
</reference>
<dbReference type="EMBL" id="KX349235">
    <property type="protein sequence ID" value="AON99517.1"/>
    <property type="molecule type" value="Genomic_DNA"/>
</dbReference>
<evidence type="ECO:0000313" key="22">
    <source>
        <dbReference type="EMBL" id="AOO04223.1"/>
    </source>
</evidence>
<name>A0A1D7RW86_9CAUD</name>
<evidence type="ECO:0000313" key="3">
    <source>
        <dbReference type="EMBL" id="AON98014.1"/>
    </source>
</evidence>
<dbReference type="EMBL" id="KX349248">
    <property type="protein sequence ID" value="AOO02297.1"/>
    <property type="molecule type" value="Genomic_DNA"/>
</dbReference>
<dbReference type="Proteomes" id="UP000220874">
    <property type="component" value="Segment"/>
</dbReference>
<evidence type="ECO:0000313" key="8">
    <source>
        <dbReference type="EMBL" id="AON99088.1"/>
    </source>
</evidence>
<evidence type="ECO:0000313" key="33">
    <source>
        <dbReference type="EMBL" id="AOO08291.1"/>
    </source>
</evidence>
<dbReference type="EMBL" id="KX349239">
    <property type="protein sequence ID" value="AOO00373.1"/>
    <property type="molecule type" value="Genomic_DNA"/>
</dbReference>
<dbReference type="EMBL" id="KX349257">
    <property type="protein sequence ID" value="AOO04223.1"/>
    <property type="molecule type" value="Genomic_DNA"/>
</dbReference>
<dbReference type="Proteomes" id="UP000219866">
    <property type="component" value="Segment"/>
</dbReference>
<dbReference type="Proteomes" id="UP000220787">
    <property type="component" value="Segment"/>
</dbReference>
<gene>
    <name evidence="1" type="ORF">Fa020709_073</name>
    <name evidence="2" type="ORF">Fa100709_073</name>
    <name evidence="3" type="ORF">Fa240709_073</name>
    <name evidence="4" type="ORF">LIS011010_073</name>
    <name evidence="5" type="ORF">LIS021013_074</name>
    <name evidence="6" type="ORF">LIS061010_074</name>
    <name evidence="7" type="ORF">LIS091010_073</name>
    <name evidence="8" type="ORF">LIS111010_073</name>
    <name evidence="9" type="ORF">LIS121010_073</name>
    <name evidence="10" type="ORF">LIS141013_073</name>
    <name evidence="11" type="ORF">NJ_05_1013_072</name>
    <name evidence="12" type="ORF">Np010709_073</name>
    <name evidence="13" type="ORF">Np011112_073</name>
    <name evidence="14" type="ORF">Np030709_073</name>
    <name evidence="15" type="ORF">Np120912_073</name>
    <name evidence="16" type="ORF">Np140912_073</name>
    <name evidence="17" type="ORF">Np191112_072</name>
    <name evidence="18" type="ORF">Np200912_073</name>
    <name evidence="19" type="ORF">Np231112_073</name>
    <name evidence="20" type="ORF">Np241112_073</name>
    <name evidence="21" type="ORF">Np361112_073</name>
    <name evidence="22" type="ORF">RW020709_073</name>
    <name evidence="23" type="ORF">RW110905_073</name>
    <name evidence="24" type="ORF">RW120709_073</name>
    <name evidence="25" type="ORF">RW141112_073</name>
    <name evidence="26" type="ORF">RW160905_073</name>
    <name evidence="27" type="ORF">RW291112_073</name>
    <name evidence="28" type="ORF">RW300905_073</name>
    <name evidence="29" type="ORF">RW340905_073</name>
    <name evidence="30" type="ORF">RW401112_073</name>
    <name evidence="31" type="ORF">W1010910_073</name>
    <name evidence="32" type="ORF">W1080709_073</name>
    <name evidence="33" type="ORF">W1090709_073</name>
    <name evidence="34" type="ORF">W1120909_073</name>
    <name evidence="35" type="ORF">W1130709_073</name>
    <name evidence="36" type="ORF">W2020709_073</name>
    <name evidence="37" type="ORF">W2140910_073</name>
    <name evidence="38" type="ORF">W2390910_073</name>
</gene>
<proteinExistence type="predicted"/>
<dbReference type="EMBL" id="KX349278">
    <property type="protein sequence ID" value="AOO08720.1"/>
    <property type="molecule type" value="Genomic_DNA"/>
</dbReference>
<dbReference type="EMBL" id="KX349276">
    <property type="protein sequence ID" value="AOO08291.1"/>
    <property type="molecule type" value="Genomic_DNA"/>
</dbReference>
<dbReference type="Proteomes" id="UP000220745">
    <property type="component" value="Segment"/>
</dbReference>
<dbReference type="EMBL" id="KX349254">
    <property type="protein sequence ID" value="AOO03581.1"/>
    <property type="molecule type" value="Genomic_DNA"/>
</dbReference>
<dbReference type="Proteomes" id="UP000220477">
    <property type="component" value="Segment"/>
</dbReference>
<evidence type="ECO:0000313" key="27">
    <source>
        <dbReference type="EMBL" id="AOO06361.1"/>
    </source>
</evidence>
<evidence type="ECO:0000313" key="36">
    <source>
        <dbReference type="EMBL" id="AOO09149.1"/>
    </source>
</evidence>
<dbReference type="EMBL" id="KX349226">
    <property type="protein sequence ID" value="AON97586.1"/>
    <property type="molecule type" value="Genomic_DNA"/>
</dbReference>
<sequence length="59" mass="6944">MTTSNPYVNTLLEMGYDKQDVQVASTMFQKKTFPCVIHGRTFDTEEQYMEELHEFMNGM</sequence>
<evidence type="ECO:0000313" key="11">
    <source>
        <dbReference type="EMBL" id="AON99730.1"/>
    </source>
</evidence>
<organism evidence="26 41">
    <name type="scientific">Synechococcus phage S-RIM2</name>
    <dbReference type="NCBI Taxonomy" id="687800"/>
    <lineage>
        <taxon>Viruses</taxon>
        <taxon>Duplodnaviria</taxon>
        <taxon>Heunggongvirae</taxon>
        <taxon>Uroviricota</taxon>
        <taxon>Caudoviricetes</taxon>
        <taxon>Pantevenvirales</taxon>
        <taxon>Kyanoviridae</taxon>
        <taxon>Nerrivikvirus</taxon>
        <taxon>Nerrivikvirus srim2</taxon>
    </lineage>
</organism>
<dbReference type="Proteomes" id="UP000220290">
    <property type="component" value="Segment"/>
</dbReference>
<dbReference type="EMBL" id="KX349269">
    <property type="protein sequence ID" value="AOO06789.1"/>
    <property type="molecule type" value="Genomic_DNA"/>
</dbReference>
<dbReference type="EMBL" id="KX349229">
    <property type="protein sequence ID" value="AON98228.1"/>
    <property type="molecule type" value="Genomic_DNA"/>
</dbReference>
<evidence type="ECO:0000313" key="41">
    <source>
        <dbReference type="Proteomes" id="UP000220495"/>
    </source>
</evidence>
<evidence type="ECO:0000313" key="1">
    <source>
        <dbReference type="EMBL" id="AON97586.1"/>
    </source>
</evidence>
<dbReference type="Proteomes" id="UP000220738">
    <property type="component" value="Segment"/>
</dbReference>
<dbReference type="Proteomes" id="UP000219918">
    <property type="component" value="Segment"/>
</dbReference>
<dbReference type="Proteomes" id="UP000219792">
    <property type="component" value="Segment"/>
</dbReference>
<dbReference type="Proteomes" id="UP000220274">
    <property type="component" value="Genome"/>
</dbReference>
<protein>
    <submittedName>
        <fullName evidence="26">Uncharacterized protein</fullName>
    </submittedName>
</protein>
<evidence type="ECO:0000313" key="2">
    <source>
        <dbReference type="EMBL" id="AON97800.1"/>
    </source>
</evidence>
<dbReference type="Proteomes" id="UP000229411">
    <property type="component" value="Segment"/>
</dbReference>
<dbReference type="Proteomes" id="UP000220657">
    <property type="component" value="Segment"/>
</dbReference>
<evidence type="ECO:0000313" key="5">
    <source>
        <dbReference type="EMBL" id="AON98444.1"/>
    </source>
</evidence>
<dbReference type="Proteomes" id="UP000220899">
    <property type="component" value="Segment"/>
</dbReference>
<dbReference type="Proteomes" id="UP000220656">
    <property type="component" value="Segment"/>
</dbReference>
<dbReference type="Proteomes" id="UP000219867">
    <property type="component" value="Segment"/>
</dbReference>
<dbReference type="Proteomes" id="UP000220375">
    <property type="component" value="Segment"/>
</dbReference>
<dbReference type="Proteomes" id="UP000220420">
    <property type="component" value="Segment"/>
</dbReference>
<dbReference type="Proteomes" id="UP000220457">
    <property type="component" value="Segment"/>
</dbReference>
<dbReference type="Proteomes" id="UP000220975">
    <property type="component" value="Segment"/>
</dbReference>
<dbReference type="EMBL" id="KX349277">
    <property type="protein sequence ID" value="AOO08505.1"/>
    <property type="molecule type" value="Genomic_DNA"/>
</dbReference>
<dbReference type="Proteomes" id="UP000220862">
    <property type="component" value="Segment"/>
</dbReference>
<evidence type="ECO:0000313" key="29">
    <source>
        <dbReference type="EMBL" id="AOO06789.1"/>
    </source>
</evidence>
<evidence type="ECO:0000313" key="21">
    <source>
        <dbReference type="EMBL" id="AOO03581.1"/>
    </source>
</evidence>
<dbReference type="EMBL" id="KX349249">
    <property type="protein sequence ID" value="AOO02511.1"/>
    <property type="molecule type" value="Genomic_DNA"/>
</dbReference>
<dbReference type="EMBL" id="KX349245">
    <property type="protein sequence ID" value="AOO01656.1"/>
    <property type="molecule type" value="Genomic_DNA"/>
</dbReference>
<dbReference type="Proteomes" id="UP000220257">
    <property type="component" value="Genome"/>
</dbReference>
<dbReference type="Proteomes" id="UP000220231">
    <property type="component" value="Segment"/>
</dbReference>
<evidence type="ECO:0000313" key="19">
    <source>
        <dbReference type="EMBL" id="AOO02725.1"/>
    </source>
</evidence>
<evidence type="ECO:0000313" key="39">
    <source>
        <dbReference type="Proteomes" id="UP000219740"/>
    </source>
</evidence>
<dbReference type="Proteomes" id="UP000219740">
    <property type="component" value="Genome"/>
</dbReference>
<evidence type="ECO:0000313" key="32">
    <source>
        <dbReference type="EMBL" id="AOO08076.1"/>
    </source>
</evidence>
<dbReference type="EMBL" id="KX349262">
    <property type="protein sequence ID" value="AOO05292.1"/>
    <property type="molecule type" value="Genomic_DNA"/>
</dbReference>
<evidence type="ECO:0000313" key="24">
    <source>
        <dbReference type="EMBL" id="AOO05292.1"/>
    </source>
</evidence>
<dbReference type="Proteomes" id="UP000220822">
    <property type="component" value="Genome"/>
</dbReference>
<dbReference type="Proteomes" id="UP000220455">
    <property type="component" value="Segment"/>
</dbReference>
<evidence type="ECO:0000313" key="14">
    <source>
        <dbReference type="EMBL" id="AOO00373.1"/>
    </source>
</evidence>
<evidence type="ECO:0000313" key="40">
    <source>
        <dbReference type="Proteomes" id="UP000219792"/>
    </source>
</evidence>
<dbReference type="Proteomes" id="UP000220878">
    <property type="component" value="Genome"/>
</dbReference>
<evidence type="ECO:0000313" key="15">
    <source>
        <dbReference type="EMBL" id="AOO01442.1"/>
    </source>
</evidence>
<dbReference type="EMBL" id="KX349263">
    <property type="protein sequence ID" value="AOO05506.1"/>
    <property type="molecule type" value="Genomic_DNA"/>
</dbReference>
<evidence type="ECO:0000313" key="10">
    <source>
        <dbReference type="EMBL" id="AON99517.1"/>
    </source>
</evidence>
<dbReference type="Proteomes" id="UP000220960">
    <property type="component" value="Segment"/>
</dbReference>
<evidence type="ECO:0000313" key="28">
    <source>
        <dbReference type="EMBL" id="AOO06575.1"/>
    </source>
</evidence>
<dbReference type="EMBL" id="KX349251">
    <property type="protein sequence ID" value="AOO02939.1"/>
    <property type="molecule type" value="Genomic_DNA"/>
</dbReference>
<evidence type="ECO:0000313" key="38">
    <source>
        <dbReference type="EMBL" id="AOO10007.1"/>
    </source>
</evidence>
<dbReference type="EMBL" id="KX349233">
    <property type="protein sequence ID" value="AON99088.1"/>
    <property type="molecule type" value="Genomic_DNA"/>
</dbReference>
<dbReference type="EMBL" id="KX349268">
    <property type="protein sequence ID" value="AOO06575.1"/>
    <property type="molecule type" value="Genomic_DNA"/>
</dbReference>
<dbReference type="EMBL" id="KX349273">
    <property type="protein sequence ID" value="AOO07645.1"/>
    <property type="molecule type" value="Genomic_DNA"/>
</dbReference>
<evidence type="ECO:0000313" key="25">
    <source>
        <dbReference type="EMBL" id="AOO05506.1"/>
    </source>
</evidence>
<dbReference type="EMBL" id="KX349275">
    <property type="protein sequence ID" value="AOO08076.1"/>
    <property type="molecule type" value="Genomic_DNA"/>
</dbReference>
<evidence type="ECO:0000313" key="35">
    <source>
        <dbReference type="EMBL" id="AOO08720.1"/>
    </source>
</evidence>
<dbReference type="EMBL" id="KX349228">
    <property type="protein sequence ID" value="AON98014.1"/>
    <property type="molecule type" value="Genomic_DNA"/>
</dbReference>
<dbReference type="EMBL" id="KX349280">
    <property type="protein sequence ID" value="AOO09149.1"/>
    <property type="molecule type" value="Genomic_DNA"/>
</dbReference>
<dbReference type="EMBL" id="KX349250">
    <property type="protein sequence ID" value="AOO02725.1"/>
    <property type="molecule type" value="Genomic_DNA"/>
</dbReference>
<evidence type="ECO:0000313" key="18">
    <source>
        <dbReference type="EMBL" id="AOO02511.1"/>
    </source>
</evidence>
<dbReference type="EMBL" id="KX349227">
    <property type="protein sequence ID" value="AON97800.1"/>
    <property type="molecule type" value="Genomic_DNA"/>
</dbReference>
<dbReference type="Proteomes" id="UP000219823">
    <property type="component" value="Segment"/>
</dbReference>
<dbReference type="EMBL" id="KX349231">
    <property type="protein sequence ID" value="AON98659.1"/>
    <property type="molecule type" value="Genomic_DNA"/>
</dbReference>
<dbReference type="EMBL" id="KX349230">
    <property type="protein sequence ID" value="AON98444.1"/>
    <property type="molecule type" value="Genomic_DNA"/>
</dbReference>
<dbReference type="Proteomes" id="UP000220999">
    <property type="component" value="Segment"/>
</dbReference>
<dbReference type="Proteomes" id="UP000220495">
    <property type="component" value="Genome"/>
</dbReference>
<dbReference type="EMBL" id="KX349284">
    <property type="protein sequence ID" value="AOO10007.1"/>
    <property type="molecule type" value="Genomic_DNA"/>
</dbReference>
<evidence type="ECO:0000313" key="13">
    <source>
        <dbReference type="EMBL" id="AOO00159.1"/>
    </source>
</evidence>
<dbReference type="Proteomes" id="UP000219810">
    <property type="component" value="Segment"/>
</dbReference>
<evidence type="ECO:0000313" key="37">
    <source>
        <dbReference type="EMBL" id="AOO09578.1"/>
    </source>
</evidence>
<evidence type="ECO:0000313" key="20">
    <source>
        <dbReference type="EMBL" id="AOO02939.1"/>
    </source>
</evidence>
<evidence type="ECO:0000313" key="9">
    <source>
        <dbReference type="EMBL" id="AON99302.1"/>
    </source>
</evidence>
<evidence type="ECO:0000313" key="7">
    <source>
        <dbReference type="EMBL" id="AON98874.1"/>
    </source>
</evidence>
<accession>A0A1D7RW86</accession>
<dbReference type="Proteomes" id="UP000220301">
    <property type="component" value="Segment"/>
</dbReference>
<dbReference type="Proteomes" id="UP000220510">
    <property type="component" value="Genome"/>
</dbReference>
<evidence type="ECO:0000313" key="31">
    <source>
        <dbReference type="EMBL" id="AOO07645.1"/>
    </source>
</evidence>
<dbReference type="EMBL" id="KX349236">
    <property type="protein sequence ID" value="AON99730.1"/>
    <property type="molecule type" value="Genomic_DNA"/>
</dbReference>
<dbReference type="Proteomes" id="UP000220287">
    <property type="component" value="Segment"/>
</dbReference>
<dbReference type="EMBL" id="KX349260">
    <property type="protein sequence ID" value="AOO04864.1"/>
    <property type="molecule type" value="Genomic_DNA"/>
</dbReference>
<evidence type="ECO:0000313" key="17">
    <source>
        <dbReference type="EMBL" id="AOO02297.1"/>
    </source>
</evidence>
<dbReference type="EMBL" id="KX349232">
    <property type="protein sequence ID" value="AON98874.1"/>
    <property type="molecule type" value="Genomic_DNA"/>
</dbReference>
<evidence type="ECO:0000313" key="6">
    <source>
        <dbReference type="EMBL" id="AON98659.1"/>
    </source>
</evidence>